<dbReference type="InterPro" id="IPR036097">
    <property type="entry name" value="HisK_dim/P_sf"/>
</dbReference>
<evidence type="ECO:0000256" key="3">
    <source>
        <dbReference type="ARBA" id="ARBA00012438"/>
    </source>
</evidence>
<dbReference type="EC" id="2.7.13.3" evidence="3"/>
<dbReference type="SUPFAM" id="SSF52402">
    <property type="entry name" value="Adenine nucleotide alpha hydrolases-like"/>
    <property type="match status" value="1"/>
</dbReference>
<dbReference type="PROSITE" id="PS50109">
    <property type="entry name" value="HIS_KIN"/>
    <property type="match status" value="1"/>
</dbReference>
<dbReference type="InterPro" id="IPR027417">
    <property type="entry name" value="P-loop_NTPase"/>
</dbReference>
<dbReference type="Gene3D" id="3.40.50.620">
    <property type="entry name" value="HUPs"/>
    <property type="match status" value="1"/>
</dbReference>
<gene>
    <name evidence="15" type="primary">kdpD_1</name>
    <name evidence="15" type="ORF">PTKU64_21050</name>
</gene>
<dbReference type="InterPro" id="IPR014729">
    <property type="entry name" value="Rossmann-like_a/b/a_fold"/>
</dbReference>
<keyword evidence="9" id="KW-0067">ATP-binding</keyword>
<dbReference type="InterPro" id="IPR003594">
    <property type="entry name" value="HATPase_dom"/>
</dbReference>
<keyword evidence="8 15" id="KW-0418">Kinase</keyword>
<dbReference type="InterPro" id="IPR052023">
    <property type="entry name" value="Histidine_kinase_KdpD"/>
</dbReference>
<keyword evidence="12" id="KW-0472">Membrane</keyword>
<dbReference type="Gene3D" id="1.20.120.620">
    <property type="entry name" value="Backbone structure of the membrane domain of e. Coli histidine kinase receptor kdpd"/>
    <property type="match status" value="1"/>
</dbReference>
<evidence type="ECO:0000256" key="4">
    <source>
        <dbReference type="ARBA" id="ARBA00022553"/>
    </source>
</evidence>
<dbReference type="PANTHER" id="PTHR45569">
    <property type="entry name" value="SENSOR PROTEIN KDPD"/>
    <property type="match status" value="1"/>
</dbReference>
<dbReference type="SUPFAM" id="SSF55874">
    <property type="entry name" value="ATPase domain of HSP90 chaperone/DNA topoisomerase II/histidine kinase"/>
    <property type="match status" value="1"/>
</dbReference>
<dbReference type="InterPro" id="IPR036890">
    <property type="entry name" value="HATPase_C_sf"/>
</dbReference>
<dbReference type="Pfam" id="PF00512">
    <property type="entry name" value="HisKA"/>
    <property type="match status" value="1"/>
</dbReference>
<dbReference type="InterPro" id="IPR003661">
    <property type="entry name" value="HisK_dim/P_dom"/>
</dbReference>
<dbReference type="Gene3D" id="3.40.50.300">
    <property type="entry name" value="P-loop containing nucleotide triphosphate hydrolases"/>
    <property type="match status" value="1"/>
</dbReference>
<evidence type="ECO:0000256" key="6">
    <source>
        <dbReference type="ARBA" id="ARBA00022692"/>
    </source>
</evidence>
<dbReference type="SMART" id="SM00387">
    <property type="entry name" value="HATPase_c"/>
    <property type="match status" value="1"/>
</dbReference>
<feature type="compositionally biased region" description="Basic and acidic residues" evidence="13">
    <location>
        <begin position="932"/>
        <end position="948"/>
    </location>
</feature>
<evidence type="ECO:0000313" key="16">
    <source>
        <dbReference type="Proteomes" id="UP001319874"/>
    </source>
</evidence>
<dbReference type="Pfam" id="PF02702">
    <property type="entry name" value="KdpD"/>
    <property type="match status" value="1"/>
</dbReference>
<dbReference type="InterPro" id="IPR003018">
    <property type="entry name" value="GAF"/>
</dbReference>
<evidence type="ECO:0000256" key="1">
    <source>
        <dbReference type="ARBA" id="ARBA00000085"/>
    </source>
</evidence>
<dbReference type="Pfam" id="PF13492">
    <property type="entry name" value="GAF_3"/>
    <property type="match status" value="1"/>
</dbReference>
<evidence type="ECO:0000256" key="5">
    <source>
        <dbReference type="ARBA" id="ARBA00022679"/>
    </source>
</evidence>
<dbReference type="SMART" id="SM00388">
    <property type="entry name" value="HisKA"/>
    <property type="match status" value="1"/>
</dbReference>
<dbReference type="GO" id="GO:0016301">
    <property type="term" value="F:kinase activity"/>
    <property type="evidence" value="ECO:0007669"/>
    <property type="project" value="UniProtKB-KW"/>
</dbReference>
<evidence type="ECO:0000256" key="11">
    <source>
        <dbReference type="ARBA" id="ARBA00023012"/>
    </source>
</evidence>
<name>A0ABM7TJW8_9BURK</name>
<dbReference type="CDD" id="cd00075">
    <property type="entry name" value="HATPase"/>
    <property type="match status" value="1"/>
</dbReference>
<evidence type="ECO:0000256" key="12">
    <source>
        <dbReference type="ARBA" id="ARBA00023136"/>
    </source>
</evidence>
<dbReference type="InterPro" id="IPR038318">
    <property type="entry name" value="KdpD_sf"/>
</dbReference>
<accession>A0ABM7TJW8</accession>
<dbReference type="SUPFAM" id="SSF47384">
    <property type="entry name" value="Homodimeric domain of signal transducing histidine kinase"/>
    <property type="match status" value="1"/>
</dbReference>
<keyword evidence="11" id="KW-0902">Two-component regulatory system</keyword>
<dbReference type="Gene3D" id="1.10.287.130">
    <property type="match status" value="1"/>
</dbReference>
<comment type="subcellular location">
    <subcellularLocation>
        <location evidence="2">Membrane</location>
        <topology evidence="2">Multi-pass membrane protein</topology>
    </subcellularLocation>
</comment>
<dbReference type="Pfam" id="PF02518">
    <property type="entry name" value="HATPase_c"/>
    <property type="match status" value="1"/>
</dbReference>
<dbReference type="Pfam" id="PF13493">
    <property type="entry name" value="DUF4118"/>
    <property type="match status" value="1"/>
</dbReference>
<comment type="catalytic activity">
    <reaction evidence="1">
        <text>ATP + protein L-histidine = ADP + protein N-phospho-L-histidine.</text>
        <dbReference type="EC" id="2.7.13.3"/>
    </reaction>
</comment>
<feature type="compositionally biased region" description="Acidic residues" evidence="13">
    <location>
        <begin position="920"/>
        <end position="931"/>
    </location>
</feature>
<keyword evidence="6" id="KW-0812">Transmembrane</keyword>
<evidence type="ECO:0000313" key="15">
    <source>
        <dbReference type="EMBL" id="BCZ78430.1"/>
    </source>
</evidence>
<evidence type="ECO:0000256" key="10">
    <source>
        <dbReference type="ARBA" id="ARBA00022989"/>
    </source>
</evidence>
<dbReference type="RefSeq" id="WP_229511817.1">
    <property type="nucleotide sequence ID" value="NZ_AP024955.1"/>
</dbReference>
<dbReference type="InterPro" id="IPR004358">
    <property type="entry name" value="Sig_transdc_His_kin-like_C"/>
</dbReference>
<organism evidence="15 16">
    <name type="scientific">Paraburkholderia terrae</name>
    <dbReference type="NCBI Taxonomy" id="311230"/>
    <lineage>
        <taxon>Bacteria</taxon>
        <taxon>Pseudomonadati</taxon>
        <taxon>Pseudomonadota</taxon>
        <taxon>Betaproteobacteria</taxon>
        <taxon>Burkholderiales</taxon>
        <taxon>Burkholderiaceae</taxon>
        <taxon>Paraburkholderia</taxon>
    </lineage>
</organism>
<dbReference type="InterPro" id="IPR005467">
    <property type="entry name" value="His_kinase_dom"/>
</dbReference>
<keyword evidence="4" id="KW-0597">Phosphoprotein</keyword>
<dbReference type="InterPro" id="IPR025201">
    <property type="entry name" value="KdpD_TM"/>
</dbReference>
<feature type="region of interest" description="Disordered" evidence="13">
    <location>
        <begin position="909"/>
        <end position="956"/>
    </location>
</feature>
<dbReference type="InterPro" id="IPR003852">
    <property type="entry name" value="Sig_transdc_His_kinase_KdpD_N"/>
</dbReference>
<evidence type="ECO:0000256" key="13">
    <source>
        <dbReference type="SAM" id="MobiDB-lite"/>
    </source>
</evidence>
<evidence type="ECO:0000256" key="2">
    <source>
        <dbReference type="ARBA" id="ARBA00004141"/>
    </source>
</evidence>
<keyword evidence="5" id="KW-0808">Transferase</keyword>
<dbReference type="CDD" id="cd00082">
    <property type="entry name" value="HisKA"/>
    <property type="match status" value="1"/>
</dbReference>
<reference evidence="15 16" key="1">
    <citation type="journal article" date="2022" name="Front. Microbiol.">
        <title>Identification and characterization of a novel class of self-sufficient cytochrome P450 hydroxylase involved in cyclohexanecarboxylate degradation in Paraburkholderia terrae strain KU-64.</title>
        <authorList>
            <person name="Yamamoto T."/>
            <person name="Hasegawa Y."/>
            <person name="Iwaki H."/>
        </authorList>
    </citation>
    <scope>NUCLEOTIDE SEQUENCE [LARGE SCALE GENOMIC DNA]</scope>
    <source>
        <strain evidence="15 16">KU-64</strain>
    </source>
</reference>
<keyword evidence="16" id="KW-1185">Reference proteome</keyword>
<dbReference type="EMBL" id="AP024955">
    <property type="protein sequence ID" value="BCZ78430.1"/>
    <property type="molecule type" value="Genomic_DNA"/>
</dbReference>
<feature type="domain" description="Histidine kinase" evidence="14">
    <location>
        <begin position="687"/>
        <end position="911"/>
    </location>
</feature>
<evidence type="ECO:0000256" key="7">
    <source>
        <dbReference type="ARBA" id="ARBA00022741"/>
    </source>
</evidence>
<dbReference type="PANTHER" id="PTHR45569:SF1">
    <property type="entry name" value="SENSOR PROTEIN KDPD"/>
    <property type="match status" value="1"/>
</dbReference>
<evidence type="ECO:0000256" key="9">
    <source>
        <dbReference type="ARBA" id="ARBA00022840"/>
    </source>
</evidence>
<dbReference type="InterPro" id="IPR029016">
    <property type="entry name" value="GAF-like_dom_sf"/>
</dbReference>
<dbReference type="PRINTS" id="PR00344">
    <property type="entry name" value="BCTRLSENSOR"/>
</dbReference>
<dbReference type="Gene3D" id="3.30.565.10">
    <property type="entry name" value="Histidine kinase-like ATPase, C-terminal domain"/>
    <property type="match status" value="1"/>
</dbReference>
<evidence type="ECO:0000259" key="14">
    <source>
        <dbReference type="PROSITE" id="PS50109"/>
    </source>
</evidence>
<keyword evidence="10" id="KW-1133">Transmembrane helix</keyword>
<evidence type="ECO:0000256" key="8">
    <source>
        <dbReference type="ARBA" id="ARBA00022777"/>
    </source>
</evidence>
<dbReference type="SUPFAM" id="SSF55781">
    <property type="entry name" value="GAF domain-like"/>
    <property type="match status" value="1"/>
</dbReference>
<keyword evidence="7" id="KW-0547">Nucleotide-binding</keyword>
<dbReference type="Gene3D" id="3.30.450.40">
    <property type="match status" value="1"/>
</dbReference>
<dbReference type="Proteomes" id="UP001319874">
    <property type="component" value="Chromosome 1"/>
</dbReference>
<sequence length="956" mass="105370">MSRPDPDELLDKLQREEEKRQRGKLKIFFGASAGVGKTYAMLQAARRRKEENIDVVVGIAETHGRNETAALLKDLDVLPLARIEYRGRLLGEFDLDAALERKPQLILVDELAHSNVQGARHAKRWQDVYELLDAGIDVYTTVNVQHLESLNDVVGQITGIRVWETVPDRVFDRADEVTLVDLPAEELLDRLRDGKVYMPQQAERAVRNFFRKGNLIALRELALRRTADRVDAQMREYRADRSIQRIWQARERLLVCVGPGPEAPLLVRAAARLAASLKADWIAVYVETPKLQRLSDARRERTLDALKLAAELGAETGTLAGADAVATLIGYARVRNVSKLIAGGSSATGLARWLRRPFGERLAERASDLDLTLIRASNDEAGTTRERRADEEGRAWRDALIAARDRRSPPRNYAWAVAICAGVTLIASQLIDRIDLANLVMLYLLGVIFTAVKLGRGPGVMLSFLSVAAFDFFFVPPRMSLSVSDTQYLLTFLGMLLTSLVIGHLTSSLRHEASVARRREQRTGAMYAMARELAAALTTEQIVGIGSRHVSEVFRARVAMLLPDSADQVKQKVDDPDETIMLEAASLDVDVGQWVYDQQKPAGHGTDTLPAAKALYLPLRAPMRTRGVLAVAMQDEHELDVPEQQRMLDAFAAQIALALERVHYVDIARDALVNMESERLRNSLLSAISHDLRTPLTAIVGFSSMLAGQPRDASNAAQGELVDAIHEEALRMTGIVTNLLDMARLQAGSLKLNRQWSLLEETVGSALRDCRRTLARHPVQVSLPADLPLLQLDAVLLERLFANLFENAAKYVPPDTPLTIGAQRIDENGKPFVRVTVDDTGPGLPPGMEARIFEKFTRGEKESAKPGIGLGLAICRAIAEAHGGRIGAANRVAADGRIEGARFWFTLPIETPPPVPDGSDVLDDDAAGEPDTEAHADPDTDPPHRQQADTHPNTHS</sequence>
<proteinExistence type="predicted"/>
<protein>
    <recommendedName>
        <fullName evidence="3">histidine kinase</fullName>
        <ecNumber evidence="3">2.7.13.3</ecNumber>
    </recommendedName>
</protein>